<protein>
    <recommendedName>
        <fullName evidence="2">B12-binding domain-containing protein</fullName>
    </recommendedName>
</protein>
<comment type="caution">
    <text evidence="1">The sequence shown here is derived from an EMBL/GenBank/DDBJ whole genome shotgun (WGS) entry which is preliminary data.</text>
</comment>
<proteinExistence type="predicted"/>
<sequence>MRILLIQPRISQSFEHFEDSAGITIPLGIGYIAAYLKKHGYSDIFTIDDWVEKLNDRELKAIISQI</sequence>
<evidence type="ECO:0000313" key="1">
    <source>
        <dbReference type="EMBL" id="GAG88771.1"/>
    </source>
</evidence>
<reference evidence="1" key="1">
    <citation type="journal article" date="2014" name="Front. Microbiol.">
        <title>High frequency of phylogenetically diverse reductive dehalogenase-homologous genes in deep subseafloor sedimentary metagenomes.</title>
        <authorList>
            <person name="Kawai M."/>
            <person name="Futagami T."/>
            <person name="Toyoda A."/>
            <person name="Takaki Y."/>
            <person name="Nishi S."/>
            <person name="Hori S."/>
            <person name="Arai W."/>
            <person name="Tsubouchi T."/>
            <person name="Morono Y."/>
            <person name="Uchiyama I."/>
            <person name="Ito T."/>
            <person name="Fujiyama A."/>
            <person name="Inagaki F."/>
            <person name="Takami H."/>
        </authorList>
    </citation>
    <scope>NUCLEOTIDE SEQUENCE</scope>
    <source>
        <strain evidence="1">Expedition CK06-06</strain>
    </source>
</reference>
<feature type="non-terminal residue" evidence="1">
    <location>
        <position position="66"/>
    </location>
</feature>
<name>X1CX23_9ZZZZ</name>
<dbReference type="AlphaFoldDB" id="X1CX23"/>
<dbReference type="EMBL" id="BART01010428">
    <property type="protein sequence ID" value="GAG88771.1"/>
    <property type="molecule type" value="Genomic_DNA"/>
</dbReference>
<accession>X1CX23</accession>
<gene>
    <name evidence="1" type="ORF">S01H4_22678</name>
</gene>
<evidence type="ECO:0008006" key="2">
    <source>
        <dbReference type="Google" id="ProtNLM"/>
    </source>
</evidence>
<organism evidence="1">
    <name type="scientific">marine sediment metagenome</name>
    <dbReference type="NCBI Taxonomy" id="412755"/>
    <lineage>
        <taxon>unclassified sequences</taxon>
        <taxon>metagenomes</taxon>
        <taxon>ecological metagenomes</taxon>
    </lineage>
</organism>